<accession>A0A2Z6R880</accession>
<keyword evidence="2" id="KW-1185">Reference proteome</keyword>
<protein>
    <submittedName>
        <fullName evidence="1">Uncharacterized protein</fullName>
    </submittedName>
</protein>
<dbReference type="EMBL" id="BEXD01001404">
    <property type="protein sequence ID" value="GBB93959.1"/>
    <property type="molecule type" value="Genomic_DNA"/>
</dbReference>
<evidence type="ECO:0000313" key="2">
    <source>
        <dbReference type="Proteomes" id="UP000247702"/>
    </source>
</evidence>
<evidence type="ECO:0000313" key="1">
    <source>
        <dbReference type="EMBL" id="GBB93959.1"/>
    </source>
</evidence>
<dbReference type="AlphaFoldDB" id="A0A2Z6R880"/>
<comment type="caution">
    <text evidence="1">The sequence shown here is derived from an EMBL/GenBank/DDBJ whole genome shotgun (WGS) entry which is preliminary data.</text>
</comment>
<organism evidence="1 2">
    <name type="scientific">Rhizophagus clarus</name>
    <dbReference type="NCBI Taxonomy" id="94130"/>
    <lineage>
        <taxon>Eukaryota</taxon>
        <taxon>Fungi</taxon>
        <taxon>Fungi incertae sedis</taxon>
        <taxon>Mucoromycota</taxon>
        <taxon>Glomeromycotina</taxon>
        <taxon>Glomeromycetes</taxon>
        <taxon>Glomerales</taxon>
        <taxon>Glomeraceae</taxon>
        <taxon>Rhizophagus</taxon>
    </lineage>
</organism>
<gene>
    <name evidence="1" type="ORF">RclHR1_22610002</name>
</gene>
<name>A0A2Z6R880_9GLOM</name>
<proteinExistence type="predicted"/>
<sequence length="243" mass="28146">MNLCTILNTHNDATSSTLVRLRQAQLLMKLPHNPKVKWFIQLENLILASPDSRSLLPKYCSSQSTIPIINFLSSPLQDGQQKEWVVIQVDNTWLIGRIINKLDDGYKEAYVIDLYRKASFDSILNTIYVRDKDKTISHFVRKHESLFTDYDHNTFDTCDLAFGDNAQLNMNRISYPTVDCFIPIPYAHMDNNMWINRWISPLGDKDSLLNIKDNLTSFNKLSFYIDGSVQNGILYHLRKPLDN</sequence>
<dbReference type="Proteomes" id="UP000247702">
    <property type="component" value="Unassembled WGS sequence"/>
</dbReference>
<reference evidence="1 2" key="1">
    <citation type="submission" date="2017-11" db="EMBL/GenBank/DDBJ databases">
        <title>The genome of Rhizophagus clarus HR1 reveals common genetic basis of auxotrophy among arbuscular mycorrhizal fungi.</title>
        <authorList>
            <person name="Kobayashi Y."/>
        </authorList>
    </citation>
    <scope>NUCLEOTIDE SEQUENCE [LARGE SCALE GENOMIC DNA]</scope>
    <source>
        <strain evidence="1 2">HR1</strain>
    </source>
</reference>